<evidence type="ECO:0000313" key="2">
    <source>
        <dbReference type="EMBL" id="KAA2261652.1"/>
    </source>
</evidence>
<dbReference type="InterPro" id="IPR011009">
    <property type="entry name" value="Kinase-like_dom_sf"/>
</dbReference>
<dbReference type="EMBL" id="VUOB01000027">
    <property type="protein sequence ID" value="KAA2261652.1"/>
    <property type="molecule type" value="Genomic_DNA"/>
</dbReference>
<reference evidence="2 3" key="2">
    <citation type="submission" date="2019-09" db="EMBL/GenBank/DDBJ databases">
        <authorList>
            <person name="Jin C."/>
        </authorList>
    </citation>
    <scope>NUCLEOTIDE SEQUENCE [LARGE SCALE GENOMIC DNA]</scope>
    <source>
        <strain evidence="2 3">AN110305</strain>
    </source>
</reference>
<dbReference type="PANTHER" id="PTHR21310">
    <property type="entry name" value="AMINOGLYCOSIDE PHOSPHOTRANSFERASE-RELATED-RELATED"/>
    <property type="match status" value="1"/>
</dbReference>
<dbReference type="Proteomes" id="UP000323454">
    <property type="component" value="Unassembled WGS sequence"/>
</dbReference>
<protein>
    <submittedName>
        <fullName evidence="2">Phosphotransferase</fullName>
    </submittedName>
</protein>
<dbReference type="InterPro" id="IPR051678">
    <property type="entry name" value="AGP_Transferase"/>
</dbReference>
<accession>A0A5B2XFS7</accession>
<gene>
    <name evidence="2" type="ORF">F0L68_16055</name>
</gene>
<feature type="domain" description="Aminoglycoside phosphotransferase" evidence="1">
    <location>
        <begin position="48"/>
        <end position="240"/>
    </location>
</feature>
<dbReference type="PROSITE" id="PS00109">
    <property type="entry name" value="PROTEIN_KINASE_TYR"/>
    <property type="match status" value="1"/>
</dbReference>
<dbReference type="GO" id="GO:0004672">
    <property type="term" value="F:protein kinase activity"/>
    <property type="evidence" value="ECO:0007669"/>
    <property type="project" value="InterPro"/>
</dbReference>
<sequence>MVAATGVRIGWADLPRRVRDAVETIVGGVVVEAVSQAGGFSPGSADRVRTDDGRRAFVKAVSTAQNERSPRLHRAEARVTAALPAGVPAPRLLGCHDDGDWVALVLQDIEGRHPATPWVADELDRILAALARLAVAATPAQLPGLPSAAESLAKDFAGWHRIAADPPANLHPWAASHLDELRALADRGLAALAGDCLVHADIRADNLLLSADGTVTVVDWPWACRGPAWLDSVVLLVNVRLHGGHDTSLLLAEVASAAGADLGDLVAVLAGLAGYFAQMARQPSPAGLPTLRAFQAAQADAVLSWLAELLAP</sequence>
<dbReference type="AlphaFoldDB" id="A0A5B2XFS7"/>
<keyword evidence="2" id="KW-0808">Transferase</keyword>
<name>A0A5B2XFS7_9PSEU</name>
<reference evidence="2 3" key="1">
    <citation type="submission" date="2019-09" db="EMBL/GenBank/DDBJ databases">
        <title>Goodfellowia gen. nov., a new genus of the Pseudonocardineae related to Actinoalloteichus, containing Goodfellowia coeruleoviolacea gen. nov., comb. nov. gen. nov., comb. nov.</title>
        <authorList>
            <person name="Labeda D."/>
        </authorList>
    </citation>
    <scope>NUCLEOTIDE SEQUENCE [LARGE SCALE GENOMIC DNA]</scope>
    <source>
        <strain evidence="2 3">AN110305</strain>
    </source>
</reference>
<dbReference type="Pfam" id="PF01636">
    <property type="entry name" value="APH"/>
    <property type="match status" value="1"/>
</dbReference>
<dbReference type="OrthoDB" id="2570531at2"/>
<proteinExistence type="predicted"/>
<organism evidence="2 3">
    <name type="scientific">Solihabitans fulvus</name>
    <dbReference type="NCBI Taxonomy" id="1892852"/>
    <lineage>
        <taxon>Bacteria</taxon>
        <taxon>Bacillati</taxon>
        <taxon>Actinomycetota</taxon>
        <taxon>Actinomycetes</taxon>
        <taxon>Pseudonocardiales</taxon>
        <taxon>Pseudonocardiaceae</taxon>
        <taxon>Solihabitans</taxon>
    </lineage>
</organism>
<dbReference type="InterPro" id="IPR002575">
    <property type="entry name" value="Aminoglycoside_PTrfase"/>
</dbReference>
<comment type="caution">
    <text evidence="2">The sequence shown here is derived from an EMBL/GenBank/DDBJ whole genome shotgun (WGS) entry which is preliminary data.</text>
</comment>
<evidence type="ECO:0000313" key="3">
    <source>
        <dbReference type="Proteomes" id="UP000323454"/>
    </source>
</evidence>
<keyword evidence="3" id="KW-1185">Reference proteome</keyword>
<dbReference type="Gene3D" id="3.90.1200.10">
    <property type="match status" value="1"/>
</dbReference>
<dbReference type="InterPro" id="IPR008266">
    <property type="entry name" value="Tyr_kinase_AS"/>
</dbReference>
<dbReference type="Gene3D" id="3.30.200.20">
    <property type="entry name" value="Phosphorylase Kinase, domain 1"/>
    <property type="match status" value="1"/>
</dbReference>
<evidence type="ECO:0000259" key="1">
    <source>
        <dbReference type="Pfam" id="PF01636"/>
    </source>
</evidence>
<dbReference type="SUPFAM" id="SSF56112">
    <property type="entry name" value="Protein kinase-like (PK-like)"/>
    <property type="match status" value="1"/>
</dbReference>